<sequence length="268" mass="29764">MTIYIQPFFCFSLTSGTKLLISFFVFGLQSLQDGHSDGVAASELTPEGRQYRCSAAMQLLQPAEPFPPRRPVRRGLEGPAVGDWFRALPPLWSQWQWRSAQDKGDGEFSGAVGCKGTITSKILRRWIVIMRFLSPFDISSVVPLVIPALVPLSSFSQNDLVVHQDDHAELPTIEAMPYSFSVTSLLDLCLPLTLIGQLLSEKINASSSEDGLNFYDSGHRFEHSQLLLVLLHSLPFAPRPLQSRALQVFAVSCDEILNTARLYIDVLA</sequence>
<accession>A0AA86SHQ2</accession>
<keyword evidence="2" id="KW-1185">Reference proteome</keyword>
<dbReference type="AlphaFoldDB" id="A0AA86SHQ2"/>
<dbReference type="Proteomes" id="UP001189624">
    <property type="component" value="Chromosome 4"/>
</dbReference>
<dbReference type="EMBL" id="OY731401">
    <property type="protein sequence ID" value="CAJ1949910.1"/>
    <property type="molecule type" value="Genomic_DNA"/>
</dbReference>
<protein>
    <submittedName>
        <fullName evidence="1">Uncharacterized protein</fullName>
    </submittedName>
</protein>
<dbReference type="Gramene" id="rna-AYBTSS11_LOCUS13971">
    <property type="protein sequence ID" value="CAJ1949910.1"/>
    <property type="gene ID" value="gene-AYBTSS11_LOCUS13971"/>
</dbReference>
<organism evidence="1 2">
    <name type="scientific">Sphenostylis stenocarpa</name>
    <dbReference type="NCBI Taxonomy" id="92480"/>
    <lineage>
        <taxon>Eukaryota</taxon>
        <taxon>Viridiplantae</taxon>
        <taxon>Streptophyta</taxon>
        <taxon>Embryophyta</taxon>
        <taxon>Tracheophyta</taxon>
        <taxon>Spermatophyta</taxon>
        <taxon>Magnoliopsida</taxon>
        <taxon>eudicotyledons</taxon>
        <taxon>Gunneridae</taxon>
        <taxon>Pentapetalae</taxon>
        <taxon>rosids</taxon>
        <taxon>fabids</taxon>
        <taxon>Fabales</taxon>
        <taxon>Fabaceae</taxon>
        <taxon>Papilionoideae</taxon>
        <taxon>50 kb inversion clade</taxon>
        <taxon>NPAAA clade</taxon>
        <taxon>indigoferoid/millettioid clade</taxon>
        <taxon>Phaseoleae</taxon>
        <taxon>Sphenostylis</taxon>
    </lineage>
</organism>
<name>A0AA86SHQ2_9FABA</name>
<reference evidence="1" key="1">
    <citation type="submission" date="2023-10" db="EMBL/GenBank/DDBJ databases">
        <authorList>
            <person name="Domelevo Entfellner J.-B."/>
        </authorList>
    </citation>
    <scope>NUCLEOTIDE SEQUENCE</scope>
</reference>
<proteinExistence type="predicted"/>
<evidence type="ECO:0000313" key="1">
    <source>
        <dbReference type="EMBL" id="CAJ1949910.1"/>
    </source>
</evidence>
<evidence type="ECO:0000313" key="2">
    <source>
        <dbReference type="Proteomes" id="UP001189624"/>
    </source>
</evidence>
<gene>
    <name evidence="1" type="ORF">AYBTSS11_LOCUS13971</name>
</gene>